<evidence type="ECO:0000256" key="2">
    <source>
        <dbReference type="SAM" id="Phobius"/>
    </source>
</evidence>
<dbReference type="EMBL" id="ACYG01000005">
    <property type="protein sequence ID" value="EEV18976.1"/>
    <property type="molecule type" value="Genomic_DNA"/>
</dbReference>
<reference evidence="4 5" key="1">
    <citation type="submission" date="2009-07" db="EMBL/GenBank/DDBJ databases">
        <authorList>
            <person name="Madupu R."/>
            <person name="Sebastian Y."/>
            <person name="Durkin A.S."/>
            <person name="Torralba M."/>
            <person name="Methe B."/>
            <person name="Sutton G.G."/>
            <person name="Strausberg R.L."/>
            <person name="Nelson K.E."/>
        </authorList>
    </citation>
    <scope>NUCLEOTIDE SEQUENCE [LARGE SCALE GENOMIC DNA]</scope>
    <source>
        <strain evidence="4 5">RM3268</strain>
    </source>
</reference>
<feature type="signal peptide" evidence="3">
    <location>
        <begin position="1"/>
        <end position="21"/>
    </location>
</feature>
<keyword evidence="5" id="KW-1185">Reference proteome</keyword>
<proteinExistence type="predicted"/>
<feature type="compositionally biased region" description="Basic and acidic residues" evidence="1">
    <location>
        <begin position="283"/>
        <end position="296"/>
    </location>
</feature>
<feature type="transmembrane region" description="Helical" evidence="2">
    <location>
        <begin position="432"/>
        <end position="453"/>
    </location>
</feature>
<gene>
    <name evidence="4" type="ORF">CAMGR0001_2454</name>
</gene>
<feature type="compositionally biased region" description="Basic and acidic residues" evidence="1">
    <location>
        <begin position="328"/>
        <end position="348"/>
    </location>
</feature>
<name>C8PEA3_9BACT</name>
<feature type="compositionally biased region" description="Gly residues" evidence="1">
    <location>
        <begin position="297"/>
        <end position="308"/>
    </location>
</feature>
<sequence>MFNKFKFIPLILISLAAFSFAEIFPTASYDYRLRISAAGDMWLYYGTYMNAISKHCRLKQIEKPTTEVPYFDKTSFKINSFYSDVAPQTISHGSSYLHDPYILYKYLGYDDLPCPGEPSKTCTWFKYDSYQVAQIPNGVPFDCVSCNAARGEYFDSTTGLCVNKCEDITNQNDRLDCMCKRAGKIGYTGDLSTMFIGGDGSTICSYRCKTTKDDPEARPNGDGTEFGVSYDIKDTDPNANGVCFTDDIYAPNATPGPNPKPDDPGNNNGTKPGGDTPKPDNPNPDKPDKPNPDKPDQGGGGHPGGGSNPGNNNGTKPGNSDNNNGTKPGKDDNQGKFDPKDFDDGGLDKAREGLYDSIKNHLENGISKFDGVRDGIDQFINNVKGKGFSKVQSEIKRSCSIKKEIQLPDGKARELVVDYCDAVAPASEVSYYVFYVFFIVGIFLLLLKLFVVLI</sequence>
<feature type="region of interest" description="Disordered" evidence="1">
    <location>
        <begin position="211"/>
        <end position="348"/>
    </location>
</feature>
<evidence type="ECO:0000313" key="4">
    <source>
        <dbReference type="EMBL" id="EEV18976.1"/>
    </source>
</evidence>
<keyword evidence="2" id="KW-1133">Transmembrane helix</keyword>
<feature type="compositionally biased region" description="Low complexity" evidence="1">
    <location>
        <begin position="264"/>
        <end position="276"/>
    </location>
</feature>
<feature type="chain" id="PRO_5002991023" evidence="3">
    <location>
        <begin position="22"/>
        <end position="454"/>
    </location>
</feature>
<comment type="caution">
    <text evidence="4">The sequence shown here is derived from an EMBL/GenBank/DDBJ whole genome shotgun (WGS) entry which is preliminary data.</text>
</comment>
<keyword evidence="2" id="KW-0472">Membrane</keyword>
<evidence type="ECO:0000256" key="1">
    <source>
        <dbReference type="SAM" id="MobiDB-lite"/>
    </source>
</evidence>
<protein>
    <submittedName>
        <fullName evidence="4">Uncharacterized protein</fullName>
    </submittedName>
</protein>
<dbReference type="Proteomes" id="UP000005709">
    <property type="component" value="Unassembled WGS sequence"/>
</dbReference>
<keyword evidence="2" id="KW-0812">Transmembrane</keyword>
<dbReference type="RefSeq" id="WP_005869275.1">
    <property type="nucleotide sequence ID" value="NZ_ACYG01000005.1"/>
</dbReference>
<dbReference type="AlphaFoldDB" id="C8PEA3"/>
<dbReference type="STRING" id="824.CGRAC_1385"/>
<dbReference type="eggNOG" id="ENOG50300WN">
    <property type="taxonomic scope" value="Bacteria"/>
</dbReference>
<keyword evidence="3" id="KW-0732">Signal</keyword>
<organism evidence="4 5">
    <name type="scientific">Campylobacter gracilis RM3268</name>
    <dbReference type="NCBI Taxonomy" id="553220"/>
    <lineage>
        <taxon>Bacteria</taxon>
        <taxon>Pseudomonadati</taxon>
        <taxon>Campylobacterota</taxon>
        <taxon>Epsilonproteobacteria</taxon>
        <taxon>Campylobacterales</taxon>
        <taxon>Campylobacteraceae</taxon>
        <taxon>Campylobacter</taxon>
    </lineage>
</organism>
<evidence type="ECO:0000256" key="3">
    <source>
        <dbReference type="SAM" id="SignalP"/>
    </source>
</evidence>
<accession>C8PEA3</accession>
<evidence type="ECO:0000313" key="5">
    <source>
        <dbReference type="Proteomes" id="UP000005709"/>
    </source>
</evidence>
<feature type="compositionally biased region" description="Low complexity" evidence="1">
    <location>
        <begin position="309"/>
        <end position="319"/>
    </location>
</feature>